<evidence type="ECO:0000259" key="3">
    <source>
        <dbReference type="Pfam" id="PF05057"/>
    </source>
</evidence>
<dbReference type="InterPro" id="IPR029058">
    <property type="entry name" value="AB_hydrolase_fold"/>
</dbReference>
<evidence type="ECO:0000256" key="1">
    <source>
        <dbReference type="ARBA" id="ARBA00007949"/>
    </source>
</evidence>
<reference evidence="4" key="1">
    <citation type="submission" date="2023-06" db="EMBL/GenBank/DDBJ databases">
        <title>Genomic analysis of the entomopathogenic nematode Steinernema hermaphroditum.</title>
        <authorList>
            <person name="Schwarz E.M."/>
            <person name="Heppert J.K."/>
            <person name="Baniya A."/>
            <person name="Schwartz H.T."/>
            <person name="Tan C.-H."/>
            <person name="Antoshechkin I."/>
            <person name="Sternberg P.W."/>
            <person name="Goodrich-Blair H."/>
            <person name="Dillman A.R."/>
        </authorList>
    </citation>
    <scope>NUCLEOTIDE SEQUENCE</scope>
    <source>
        <strain evidence="4">PS9179</strain>
        <tissue evidence="4">Whole animal</tissue>
    </source>
</reference>
<dbReference type="Gene3D" id="3.40.50.1820">
    <property type="entry name" value="alpha/beta hydrolase"/>
    <property type="match status" value="1"/>
</dbReference>
<name>A0AA39IHY2_9BILA</name>
<feature type="region of interest" description="Disordered" evidence="2">
    <location>
        <begin position="526"/>
        <end position="557"/>
    </location>
</feature>
<dbReference type="Pfam" id="PF05057">
    <property type="entry name" value="DUF676"/>
    <property type="match status" value="1"/>
</dbReference>
<feature type="region of interest" description="Disordered" evidence="2">
    <location>
        <begin position="488"/>
        <end position="509"/>
    </location>
</feature>
<dbReference type="Pfam" id="PF12394">
    <property type="entry name" value="DUF3657"/>
    <property type="match status" value="1"/>
</dbReference>
<feature type="compositionally biased region" description="Basic residues" evidence="2">
    <location>
        <begin position="546"/>
        <end position="556"/>
    </location>
</feature>
<dbReference type="EMBL" id="JAUCMV010000001">
    <property type="protein sequence ID" value="KAK0423599.1"/>
    <property type="molecule type" value="Genomic_DNA"/>
</dbReference>
<organism evidence="4 5">
    <name type="scientific">Steinernema hermaphroditum</name>
    <dbReference type="NCBI Taxonomy" id="289476"/>
    <lineage>
        <taxon>Eukaryota</taxon>
        <taxon>Metazoa</taxon>
        <taxon>Ecdysozoa</taxon>
        <taxon>Nematoda</taxon>
        <taxon>Chromadorea</taxon>
        <taxon>Rhabditida</taxon>
        <taxon>Tylenchina</taxon>
        <taxon>Panagrolaimomorpha</taxon>
        <taxon>Strongyloidoidea</taxon>
        <taxon>Steinernematidae</taxon>
        <taxon>Steinernema</taxon>
    </lineage>
</organism>
<evidence type="ECO:0000313" key="5">
    <source>
        <dbReference type="Proteomes" id="UP001175271"/>
    </source>
</evidence>
<accession>A0AA39IHY2</accession>
<dbReference type="InterPro" id="IPR022122">
    <property type="entry name" value="DUF3657"/>
</dbReference>
<protein>
    <recommendedName>
        <fullName evidence="3">DUF676 domain-containing protein</fullName>
    </recommendedName>
</protein>
<comment type="similarity">
    <text evidence="1">Belongs to the FAM135 family.</text>
</comment>
<keyword evidence="5" id="KW-1185">Reference proteome</keyword>
<comment type="caution">
    <text evidence="4">The sequence shown here is derived from an EMBL/GenBank/DDBJ whole genome shotgun (WGS) entry which is preliminary data.</text>
</comment>
<evidence type="ECO:0000313" key="4">
    <source>
        <dbReference type="EMBL" id="KAK0423599.1"/>
    </source>
</evidence>
<dbReference type="AlphaFoldDB" id="A0AA39IHY2"/>
<dbReference type="InterPro" id="IPR044294">
    <property type="entry name" value="Lipase-like"/>
</dbReference>
<sequence length="896" mass="101440">MRIELYPVFSVYIRLDQFHNVDLSLRGFYQIRFRFKSLQQCVMGVERERPSPASSAGSSPRREAVCEASVHEGVAVSSTVEVVFNEESLRLDDVFRCTVKVPKRLDHLDTVNVQLQFELWFLDRSEPPRNEAFQFVSKRVVDLDLRPDRSFHCHRPIFFECFCLSAVTLTVHSALISVLPRRRKEQPDPPIDDKLRICHNSLCYSMLSTHYSLQSFIQRHIGVTRISCVENEPINIQKEEATLRSALESSDQPWHQLEGDAVSLSCQLTGLFNQFLELFSRSEELDSVLYRDFDQKRMKALSEGFFCSEHPIVSLIDEHFEGRVEPSKLFEAIKKSNYLEKMPNQPLHSADGDPDFNNMTFISEERFLPSSLGRLPSVDDDSPRSETYRTVPAITCTETEDLDSPEKEAISSRRSSRSAAIMRGFCLPLKCTGRDDDGIAYGDEPCDSDGFLSIGADRMMKRRSTDPGSSMRLDIECLDQRMNALSVHSSNGGGLSPPISTGNKSKSVANIPQNSDQALLLATARQSANSSVESLPQPEEAPQDKRSKRRSLKKRLSGTNGCGTQYLVSLLDRRVIEFVTQKEKFRQSLTQIGYTGFLHSDTARFSCRKPYFSGRTSSLPRPRRDVHLVVLVHGLEGAADDLIPYRNYLRMALPEARMSFLMSEWNQTYTWLDINVLAERLLVEIERHIEGMNRAPTKISMIAHSMGGVIVRAMCGLERMKPLSSLLHTLMTFNTPHCGLLYNQRAANWGIALVQFWKQSQSLEQLCLQDAIDFRDTFLFKLSMNGALGMFKYVLLVGTYQDLYVPGHSALIDSCKAAKRDKSAQGVAYAEVVNNLRESMVSSPKRTTLVRYTVQHSLAHSARAHQMIGRAVHIAAVDDDLFVEKLLTVSTLKYFV</sequence>
<dbReference type="SUPFAM" id="SSF53474">
    <property type="entry name" value="alpha/beta-Hydrolases"/>
    <property type="match status" value="1"/>
</dbReference>
<dbReference type="PANTHER" id="PTHR12482">
    <property type="entry name" value="LIPASE ROG1-RELATED-RELATED"/>
    <property type="match status" value="1"/>
</dbReference>
<evidence type="ECO:0000256" key="2">
    <source>
        <dbReference type="SAM" id="MobiDB-lite"/>
    </source>
</evidence>
<feature type="compositionally biased region" description="Polar residues" evidence="2">
    <location>
        <begin position="498"/>
        <end position="509"/>
    </location>
</feature>
<dbReference type="Proteomes" id="UP001175271">
    <property type="component" value="Unassembled WGS sequence"/>
</dbReference>
<dbReference type="InterPro" id="IPR007751">
    <property type="entry name" value="DUF676_lipase-like"/>
</dbReference>
<dbReference type="PANTHER" id="PTHR12482:SF5">
    <property type="entry name" value="DUF676 DOMAIN-CONTAINING PROTEIN"/>
    <property type="match status" value="1"/>
</dbReference>
<feature type="domain" description="DUF676" evidence="3">
    <location>
        <begin position="625"/>
        <end position="809"/>
    </location>
</feature>
<gene>
    <name evidence="4" type="ORF">QR680_008228</name>
</gene>
<proteinExistence type="inferred from homology"/>